<dbReference type="RefSeq" id="WP_254742756.1">
    <property type="nucleotide sequence ID" value="NZ_JANCLU010000011.1"/>
</dbReference>
<reference evidence="1 2" key="1">
    <citation type="submission" date="2022-07" db="EMBL/GenBank/DDBJ databases">
        <authorList>
            <person name="Li W.-J."/>
            <person name="Deng Q.-Q."/>
        </authorList>
    </citation>
    <scope>NUCLEOTIDE SEQUENCE [LARGE SCALE GENOMIC DNA]</scope>
    <source>
        <strain evidence="1 2">SYSU M60028</strain>
    </source>
</reference>
<gene>
    <name evidence="1" type="ORF">NK718_12750</name>
</gene>
<comment type="caution">
    <text evidence="1">The sequence shown here is derived from an EMBL/GenBank/DDBJ whole genome shotgun (WGS) entry which is preliminary data.</text>
</comment>
<name>A0ABT1LE45_9HYPH</name>
<dbReference type="EMBL" id="JANCLU010000011">
    <property type="protein sequence ID" value="MCP8939386.1"/>
    <property type="molecule type" value="Genomic_DNA"/>
</dbReference>
<protein>
    <submittedName>
        <fullName evidence="1">Uncharacterized protein</fullName>
    </submittedName>
</protein>
<dbReference type="Proteomes" id="UP001205890">
    <property type="component" value="Unassembled WGS sequence"/>
</dbReference>
<evidence type="ECO:0000313" key="1">
    <source>
        <dbReference type="EMBL" id="MCP8939386.1"/>
    </source>
</evidence>
<sequence length="76" mass="8121">MSVDPCVANGSLGKMLDVSDLIAETTDLVRAMNVTAEHLPDDDVSPVIAIGGVVLQKLHEAAEILKSFQKEAMRTD</sequence>
<organism evidence="1 2">
    <name type="scientific">Alsobacter ponti</name>
    <dbReference type="NCBI Taxonomy" id="2962936"/>
    <lineage>
        <taxon>Bacteria</taxon>
        <taxon>Pseudomonadati</taxon>
        <taxon>Pseudomonadota</taxon>
        <taxon>Alphaproteobacteria</taxon>
        <taxon>Hyphomicrobiales</taxon>
        <taxon>Alsobacteraceae</taxon>
        <taxon>Alsobacter</taxon>
    </lineage>
</organism>
<keyword evidence="2" id="KW-1185">Reference proteome</keyword>
<accession>A0ABT1LE45</accession>
<proteinExistence type="predicted"/>
<evidence type="ECO:0000313" key="2">
    <source>
        <dbReference type="Proteomes" id="UP001205890"/>
    </source>
</evidence>